<evidence type="ECO:0000256" key="1">
    <source>
        <dbReference type="ARBA" id="ARBA00010209"/>
    </source>
</evidence>
<dbReference type="InterPro" id="IPR033964">
    <property type="entry name" value="ABBA"/>
</dbReference>
<evidence type="ECO:0008006" key="6">
    <source>
        <dbReference type="Google" id="ProtNLM"/>
    </source>
</evidence>
<sequence>MPVELSGGLLIYDWNILAAAFTPLVHVVFALLGLSFVRQVDVYMNLFAGNAFLPVRPRCTSSVGFRLYRSFVQPMTAALNLLPATVPRLAIPTRNVFNILTISLRFDEDDAFWWGVAGQPLACLFEQADYNVQVQFIHMLFFYSRVLPYLGPRPSKTNKPFFKSFMTDDHTPVEISWVIHNGKLNVRYCVEPVGTIVDSEQLAALRMVHNLKHLMHDLDLRWFDILRDTLVSSSSHLQESTVVSTKHNSQYFVGFDCDPSGHIKLKAYFLPEMKAAQTALTKRELVTKALATIEPRLLTPWEEILGFFDKLPLELKPEIEFVATDCSPPEQSRIKVYVRTRSTTFVTVRQFMTLSGQLKGSVVDDAIEAVEDLWRLVMGMDTSTPGWDNQRLRPRMSADATDDHLTGGLIFYFELRVDERRPFPKLYLPVRHYCSDDAAVARGMESYYRSCGQLPFDTYVETIQKTFGSHRSLGARTGIHTYVSLAIKKADFEVTSYFNPEAYAAERVSADVGSDQ</sequence>
<dbReference type="Pfam" id="PF11991">
    <property type="entry name" value="Trp_DMAT"/>
    <property type="match status" value="1"/>
</dbReference>
<gene>
    <name evidence="4" type="ORF">GFSPODELE1_LOCUS732</name>
</gene>
<feature type="transmembrane region" description="Helical" evidence="3">
    <location>
        <begin position="16"/>
        <end position="37"/>
    </location>
</feature>
<keyword evidence="3" id="KW-1133">Transmembrane helix</keyword>
<reference evidence="5" key="1">
    <citation type="submission" date="2024-04" db="EMBL/GenBank/DDBJ databases">
        <authorList>
            <person name="Shaw F."/>
            <person name="Minotto A."/>
        </authorList>
    </citation>
    <scope>NUCLEOTIDE SEQUENCE [LARGE SCALE GENOMIC DNA]</scope>
</reference>
<dbReference type="SFLD" id="SFLDS00036">
    <property type="entry name" value="Aromatic_Prenyltransferase"/>
    <property type="match status" value="1"/>
</dbReference>
<dbReference type="NCBIfam" id="TIGR03429">
    <property type="entry name" value="arom_pren_DMATS"/>
    <property type="match status" value="1"/>
</dbReference>
<dbReference type="Proteomes" id="UP001497453">
    <property type="component" value="Chromosome 1"/>
</dbReference>
<keyword evidence="3" id="KW-0812">Transmembrane</keyword>
<comment type="similarity">
    <text evidence="1">Belongs to the tryptophan dimethylallyltransferase family.</text>
</comment>
<dbReference type="InterPro" id="IPR017795">
    <property type="entry name" value="ABBA_NscD-like"/>
</dbReference>
<dbReference type="EMBL" id="OZ037944">
    <property type="protein sequence ID" value="CAL1695392.1"/>
    <property type="molecule type" value="Genomic_DNA"/>
</dbReference>
<dbReference type="PANTHER" id="PTHR40627:SF4">
    <property type="entry name" value="PRENYLTRANSFERASE ASQH1-RELATED"/>
    <property type="match status" value="1"/>
</dbReference>
<name>A0ABP1CL47_9APHY</name>
<evidence type="ECO:0000256" key="2">
    <source>
        <dbReference type="ARBA" id="ARBA00022679"/>
    </source>
</evidence>
<evidence type="ECO:0000313" key="4">
    <source>
        <dbReference type="EMBL" id="CAL1695392.1"/>
    </source>
</evidence>
<protein>
    <recommendedName>
        <fullName evidence="6">Aromatic prenyltransferase</fullName>
    </recommendedName>
</protein>
<proteinExistence type="inferred from homology"/>
<organism evidence="4 5">
    <name type="scientific">Somion occarium</name>
    <dbReference type="NCBI Taxonomy" id="3059160"/>
    <lineage>
        <taxon>Eukaryota</taxon>
        <taxon>Fungi</taxon>
        <taxon>Dikarya</taxon>
        <taxon>Basidiomycota</taxon>
        <taxon>Agaricomycotina</taxon>
        <taxon>Agaricomycetes</taxon>
        <taxon>Polyporales</taxon>
        <taxon>Cerrenaceae</taxon>
        <taxon>Somion</taxon>
    </lineage>
</organism>
<dbReference type="PANTHER" id="PTHR40627">
    <property type="entry name" value="INDOLE PRENYLTRANSFERASE TDIB-RELATED"/>
    <property type="match status" value="1"/>
</dbReference>
<keyword evidence="2" id="KW-0808">Transferase</keyword>
<keyword evidence="5" id="KW-1185">Reference proteome</keyword>
<dbReference type="CDD" id="cd13929">
    <property type="entry name" value="PT-DMATS_CymD"/>
    <property type="match status" value="1"/>
</dbReference>
<dbReference type="SFLD" id="SFLDG01162">
    <property type="entry name" value="I"/>
    <property type="match status" value="1"/>
</dbReference>
<keyword evidence="3" id="KW-0472">Membrane</keyword>
<accession>A0ABP1CL47</accession>
<evidence type="ECO:0000313" key="5">
    <source>
        <dbReference type="Proteomes" id="UP001497453"/>
    </source>
</evidence>
<evidence type="ECO:0000256" key="3">
    <source>
        <dbReference type="SAM" id="Phobius"/>
    </source>
</evidence>